<protein>
    <submittedName>
        <fullName evidence="1">Uncharacterized protein</fullName>
    </submittedName>
</protein>
<dbReference type="PATRIC" id="fig|1365250.3.peg.3655"/>
<evidence type="ECO:0000313" key="2">
    <source>
        <dbReference type="Proteomes" id="UP000076643"/>
    </source>
</evidence>
<organism evidence="1 2">
    <name type="scientific">Pseudoalteromonas luteoviolacea DSM 6061</name>
    <dbReference type="NCBI Taxonomy" id="1365250"/>
    <lineage>
        <taxon>Bacteria</taxon>
        <taxon>Pseudomonadati</taxon>
        <taxon>Pseudomonadota</taxon>
        <taxon>Gammaproteobacteria</taxon>
        <taxon>Alteromonadales</taxon>
        <taxon>Pseudoalteromonadaceae</taxon>
        <taxon>Pseudoalteromonas</taxon>
    </lineage>
</organism>
<dbReference type="EMBL" id="AUYB01000121">
    <property type="protein sequence ID" value="KZN33809.1"/>
    <property type="molecule type" value="Genomic_DNA"/>
</dbReference>
<proteinExistence type="predicted"/>
<keyword evidence="2" id="KW-1185">Reference proteome</keyword>
<dbReference type="AlphaFoldDB" id="A0A166VUT6"/>
<gene>
    <name evidence="1" type="ORF">N475_19760</name>
</gene>
<comment type="caution">
    <text evidence="1">The sequence shown here is derived from an EMBL/GenBank/DDBJ whole genome shotgun (WGS) entry which is preliminary data.</text>
</comment>
<name>A0A166VUT6_9GAMM</name>
<evidence type="ECO:0000313" key="1">
    <source>
        <dbReference type="EMBL" id="KZN33809.1"/>
    </source>
</evidence>
<dbReference type="RefSeq" id="WP_063365672.1">
    <property type="nucleotide sequence ID" value="NZ_AQHB01000049.1"/>
</dbReference>
<dbReference type="Proteomes" id="UP000076643">
    <property type="component" value="Unassembled WGS sequence"/>
</dbReference>
<accession>A0A166VUT6</accession>
<reference evidence="1 2" key="1">
    <citation type="submission" date="2013-07" db="EMBL/GenBank/DDBJ databases">
        <title>Comparative Genomic and Metabolomic Analysis of Twelve Strains of Pseudoalteromonas luteoviolacea.</title>
        <authorList>
            <person name="Vynne N.G."/>
            <person name="Mansson M."/>
            <person name="Gram L."/>
        </authorList>
    </citation>
    <scope>NUCLEOTIDE SEQUENCE [LARGE SCALE GENOMIC DNA]</scope>
    <source>
        <strain evidence="1 2">DSM 6061</strain>
    </source>
</reference>
<sequence>MTRIEHDIKLTIKFKLNIEQRLQNQVESHFVSMPASVGYPVLKYQTLYNKRPPVWVIYAQIGEYEIRRINELSQQVHPTLCAWAMNKIHEHGVVLVCIALKGIGNKCNSGFLMSWNELLYGIEVNEAQSRVQSDFGVADQLIDALNGVDSSIKALVKSAALDPLS</sequence>